<keyword evidence="3" id="KW-1185">Reference proteome</keyword>
<dbReference type="EMBL" id="JBHPBY010000242">
    <property type="protein sequence ID" value="MFC1851923.1"/>
    <property type="molecule type" value="Genomic_DNA"/>
</dbReference>
<protein>
    <submittedName>
        <fullName evidence="2">Uncharacterized protein</fullName>
    </submittedName>
</protein>
<evidence type="ECO:0000313" key="3">
    <source>
        <dbReference type="Proteomes" id="UP001594351"/>
    </source>
</evidence>
<name>A0ABV6Z0S9_UNCC1</name>
<reference evidence="2 3" key="1">
    <citation type="submission" date="2024-09" db="EMBL/GenBank/DDBJ databases">
        <title>Laminarin stimulates single cell rates of sulfate reduction while oxygen inhibits transcriptomic activity in coastal marine sediment.</title>
        <authorList>
            <person name="Lindsay M."/>
            <person name="Orcutt B."/>
            <person name="Emerson D."/>
            <person name="Stepanauskas R."/>
            <person name="D'Angelo T."/>
        </authorList>
    </citation>
    <scope>NUCLEOTIDE SEQUENCE [LARGE SCALE GENOMIC DNA]</scope>
    <source>
        <strain evidence="2">SAG AM-311-K15</strain>
    </source>
</reference>
<evidence type="ECO:0000256" key="1">
    <source>
        <dbReference type="SAM" id="MobiDB-lite"/>
    </source>
</evidence>
<feature type="region of interest" description="Disordered" evidence="1">
    <location>
        <begin position="111"/>
        <end position="134"/>
    </location>
</feature>
<dbReference type="Proteomes" id="UP001594351">
    <property type="component" value="Unassembled WGS sequence"/>
</dbReference>
<evidence type="ECO:0000313" key="2">
    <source>
        <dbReference type="EMBL" id="MFC1851923.1"/>
    </source>
</evidence>
<organism evidence="2 3">
    <name type="scientific">candidate division CSSED10-310 bacterium</name>
    <dbReference type="NCBI Taxonomy" id="2855610"/>
    <lineage>
        <taxon>Bacteria</taxon>
        <taxon>Bacteria division CSSED10-310</taxon>
    </lineage>
</organism>
<comment type="caution">
    <text evidence="2">The sequence shown here is derived from an EMBL/GenBank/DDBJ whole genome shotgun (WGS) entry which is preliminary data.</text>
</comment>
<proteinExistence type="predicted"/>
<gene>
    <name evidence="2" type="ORF">ACFL27_17155</name>
</gene>
<sequence length="256" mass="29259">MKSGSSDCWIYLVLVTCCLLGNQVQARGDPLWEKATALTAENQGWIPGIICTRLEELDKHGNILDIDETWTQLSLGNNGEVKSELTKRVKNGKDVTHELKNEKQTAVVIESKDETQPEEQEENNSASVGMANPFEPEKQQEIKTTRTEKMQHILGKNCVVFEFQQKTSPENNLIGTAWLQEKTGIPVQIKYTLTPLPKFTKKMETTIQYEYISKKEWYPKQMTIKATAGLLFIKKNFRSIVQFSEHWQKEPAPKVD</sequence>
<accession>A0ABV6Z0S9</accession>